<proteinExistence type="predicted"/>
<dbReference type="RefSeq" id="WP_089676166.1">
    <property type="nucleotide sequence ID" value="NZ_FNIV01000001.1"/>
</dbReference>
<name>A0A1H0CEA6_9GAMM</name>
<protein>
    <submittedName>
        <fullName evidence="3">Uncharacterized protein</fullName>
    </submittedName>
</protein>
<feature type="compositionally biased region" description="Basic residues" evidence="1">
    <location>
        <begin position="8"/>
        <end position="20"/>
    </location>
</feature>
<feature type="region of interest" description="Disordered" evidence="1">
    <location>
        <begin position="1"/>
        <end position="25"/>
    </location>
</feature>
<evidence type="ECO:0000313" key="4">
    <source>
        <dbReference type="Proteomes" id="UP000199075"/>
    </source>
</evidence>
<feature type="transmembrane region" description="Helical" evidence="2">
    <location>
        <begin position="42"/>
        <end position="60"/>
    </location>
</feature>
<keyword evidence="4" id="KW-1185">Reference proteome</keyword>
<organism evidence="3 4">
    <name type="scientific">Halomonas shengliensis</name>
    <dbReference type="NCBI Taxonomy" id="419597"/>
    <lineage>
        <taxon>Bacteria</taxon>
        <taxon>Pseudomonadati</taxon>
        <taxon>Pseudomonadota</taxon>
        <taxon>Gammaproteobacteria</taxon>
        <taxon>Oceanospirillales</taxon>
        <taxon>Halomonadaceae</taxon>
        <taxon>Halomonas</taxon>
    </lineage>
</organism>
<dbReference type="AlphaFoldDB" id="A0A1H0CEA6"/>
<sequence>MPLLPLARGRRRGATRRRRLPPGARRPSLAGLDPWLDRLVDAAVIIALVVGGIALALTLLL</sequence>
<dbReference type="EMBL" id="FNIV01000001">
    <property type="protein sequence ID" value="SDN56258.1"/>
    <property type="molecule type" value="Genomic_DNA"/>
</dbReference>
<evidence type="ECO:0000256" key="1">
    <source>
        <dbReference type="SAM" id="MobiDB-lite"/>
    </source>
</evidence>
<accession>A0A1H0CEA6</accession>
<evidence type="ECO:0000313" key="3">
    <source>
        <dbReference type="EMBL" id="SDN56258.1"/>
    </source>
</evidence>
<gene>
    <name evidence="3" type="ORF">SAMN04487957_10113</name>
</gene>
<keyword evidence="2" id="KW-1133">Transmembrane helix</keyword>
<dbReference type="STRING" id="419597.SAMN04487957_10113"/>
<evidence type="ECO:0000256" key="2">
    <source>
        <dbReference type="SAM" id="Phobius"/>
    </source>
</evidence>
<reference evidence="4" key="1">
    <citation type="submission" date="2016-10" db="EMBL/GenBank/DDBJ databases">
        <authorList>
            <person name="Varghese N."/>
            <person name="Submissions S."/>
        </authorList>
    </citation>
    <scope>NUCLEOTIDE SEQUENCE [LARGE SCALE GENOMIC DNA]</scope>
    <source>
        <strain evidence="4">CGMCC 1.6444</strain>
    </source>
</reference>
<keyword evidence="2" id="KW-0472">Membrane</keyword>
<keyword evidence="2" id="KW-0812">Transmembrane</keyword>
<dbReference type="Proteomes" id="UP000199075">
    <property type="component" value="Unassembled WGS sequence"/>
</dbReference>